<dbReference type="InterPro" id="IPR031303">
    <property type="entry name" value="C5_meth_CS"/>
</dbReference>
<evidence type="ECO:0000313" key="5">
    <source>
        <dbReference type="EMBL" id="KKM93811.1"/>
    </source>
</evidence>
<name>A0A0F9M3B4_9ZZZZ</name>
<gene>
    <name evidence="5" type="ORF">LCGC14_1204760</name>
</gene>
<dbReference type="Pfam" id="PF00145">
    <property type="entry name" value="DNA_methylase"/>
    <property type="match status" value="1"/>
</dbReference>
<dbReference type="SUPFAM" id="SSF53335">
    <property type="entry name" value="S-adenosyl-L-methionine-dependent methyltransferases"/>
    <property type="match status" value="1"/>
</dbReference>
<dbReference type="EC" id="2.1.1.37" evidence="1"/>
<dbReference type="Gene3D" id="3.90.120.10">
    <property type="entry name" value="DNA Methylase, subunit A, domain 2"/>
    <property type="match status" value="1"/>
</dbReference>
<dbReference type="InterPro" id="IPR050750">
    <property type="entry name" value="C5-MTase"/>
</dbReference>
<dbReference type="PROSITE" id="PS51679">
    <property type="entry name" value="SAM_MT_C5"/>
    <property type="match status" value="1"/>
</dbReference>
<organism evidence="5">
    <name type="scientific">marine sediment metagenome</name>
    <dbReference type="NCBI Taxonomy" id="412755"/>
    <lineage>
        <taxon>unclassified sequences</taxon>
        <taxon>metagenomes</taxon>
        <taxon>ecological metagenomes</taxon>
    </lineage>
</organism>
<keyword evidence="2" id="KW-0489">Methyltransferase</keyword>
<keyword evidence="3" id="KW-0808">Transferase</keyword>
<dbReference type="InterPro" id="IPR029063">
    <property type="entry name" value="SAM-dependent_MTases_sf"/>
</dbReference>
<dbReference type="AlphaFoldDB" id="A0A0F9M3B4"/>
<proteinExistence type="predicted"/>
<dbReference type="PANTHER" id="PTHR46098">
    <property type="entry name" value="TRNA (CYTOSINE(38)-C(5))-METHYLTRANSFERASE"/>
    <property type="match status" value="1"/>
</dbReference>
<dbReference type="GO" id="GO:0003886">
    <property type="term" value="F:DNA (cytosine-5-)-methyltransferase activity"/>
    <property type="evidence" value="ECO:0007669"/>
    <property type="project" value="UniProtKB-EC"/>
</dbReference>
<dbReference type="PROSITE" id="PS00094">
    <property type="entry name" value="C5_MTASE_1"/>
    <property type="match status" value="1"/>
</dbReference>
<protein>
    <recommendedName>
        <fullName evidence="1">DNA (cytosine-5-)-methyltransferase</fullName>
        <ecNumber evidence="1">2.1.1.37</ecNumber>
    </recommendedName>
</protein>
<dbReference type="GO" id="GO:0032259">
    <property type="term" value="P:methylation"/>
    <property type="evidence" value="ECO:0007669"/>
    <property type="project" value="UniProtKB-KW"/>
</dbReference>
<sequence length="346" mass="38022">MRYGSVCSGIEAATVAWKPLGWEPAWFSEIEKFPCAVLKHHYRDVPNLGDITKITEAQLDEHGPIDVLVGGTPCQSFSVAGLRKGMEDPRGNLALRFLQLAGATRAKWLVWENVPGVLSSAGGRDFGTFLGALVQLGYGFAWRILDAQYFRVPQRRRRVFVVGYLGDWRRAAAVLFEKESLRRNPPPERDAGAEVAHCLAKGACGSHGRYDPNGEDYVIGPLQTSPGNYSEPKPGDPCHPLARGQHSPCVAYRTSGNCGVMEQGDKTAALNTATDPNQQIIRQDMAVRRLTPTESARLQGFPDDYLSQVTYRGKCPPADGPMYRALGNSFAVPVIKWIGERIKDLP</sequence>
<dbReference type="Gene3D" id="3.40.50.150">
    <property type="entry name" value="Vaccinia Virus protein VP39"/>
    <property type="match status" value="1"/>
</dbReference>
<dbReference type="PANTHER" id="PTHR46098:SF1">
    <property type="entry name" value="TRNA (CYTOSINE(38)-C(5))-METHYLTRANSFERASE"/>
    <property type="match status" value="1"/>
</dbReference>
<reference evidence="5" key="1">
    <citation type="journal article" date="2015" name="Nature">
        <title>Complex archaea that bridge the gap between prokaryotes and eukaryotes.</title>
        <authorList>
            <person name="Spang A."/>
            <person name="Saw J.H."/>
            <person name="Jorgensen S.L."/>
            <person name="Zaremba-Niedzwiedzka K."/>
            <person name="Martijn J."/>
            <person name="Lind A.E."/>
            <person name="van Eijk R."/>
            <person name="Schleper C."/>
            <person name="Guy L."/>
            <person name="Ettema T.J."/>
        </authorList>
    </citation>
    <scope>NUCLEOTIDE SEQUENCE</scope>
</reference>
<comment type="caution">
    <text evidence="5">The sequence shown here is derived from an EMBL/GenBank/DDBJ whole genome shotgun (WGS) entry which is preliminary data.</text>
</comment>
<dbReference type="EMBL" id="LAZR01006220">
    <property type="protein sequence ID" value="KKM93811.1"/>
    <property type="molecule type" value="Genomic_DNA"/>
</dbReference>
<evidence type="ECO:0000256" key="1">
    <source>
        <dbReference type="ARBA" id="ARBA00011975"/>
    </source>
</evidence>
<dbReference type="PRINTS" id="PR00105">
    <property type="entry name" value="C5METTRFRASE"/>
</dbReference>
<dbReference type="NCBIfam" id="TIGR00675">
    <property type="entry name" value="dcm"/>
    <property type="match status" value="1"/>
</dbReference>
<evidence type="ECO:0000256" key="2">
    <source>
        <dbReference type="ARBA" id="ARBA00022603"/>
    </source>
</evidence>
<dbReference type="PROSITE" id="PS00095">
    <property type="entry name" value="C5_MTASE_2"/>
    <property type="match status" value="1"/>
</dbReference>
<keyword evidence="4" id="KW-0949">S-adenosyl-L-methionine</keyword>
<evidence type="ECO:0000256" key="3">
    <source>
        <dbReference type="ARBA" id="ARBA00022679"/>
    </source>
</evidence>
<evidence type="ECO:0000256" key="4">
    <source>
        <dbReference type="ARBA" id="ARBA00022691"/>
    </source>
</evidence>
<accession>A0A0F9M3B4</accession>
<dbReference type="InterPro" id="IPR018117">
    <property type="entry name" value="C5_DNA_meth_AS"/>
</dbReference>
<dbReference type="InterPro" id="IPR001525">
    <property type="entry name" value="C5_MeTfrase"/>
</dbReference>